<evidence type="ECO:0000313" key="6">
    <source>
        <dbReference type="Proteomes" id="UP000000707"/>
    </source>
</evidence>
<protein>
    <recommendedName>
        <fullName evidence="4">Zn(2)-C6 fungal-type domain-containing protein</fullName>
    </recommendedName>
</protein>
<dbReference type="Pfam" id="PF00172">
    <property type="entry name" value="Zn_clus"/>
    <property type="match status" value="1"/>
</dbReference>
<feature type="region of interest" description="Disordered" evidence="3">
    <location>
        <begin position="441"/>
        <end position="460"/>
    </location>
</feature>
<dbReference type="GO" id="GO:0045944">
    <property type="term" value="P:positive regulation of transcription by RNA polymerase II"/>
    <property type="evidence" value="ECO:0007669"/>
    <property type="project" value="TreeGrafter"/>
</dbReference>
<proteinExistence type="predicted"/>
<dbReference type="InterPro" id="IPR036864">
    <property type="entry name" value="Zn2-C6_fun-type_DNA-bd_sf"/>
</dbReference>
<dbReference type="GO" id="GO:0005634">
    <property type="term" value="C:nucleus"/>
    <property type="evidence" value="ECO:0007669"/>
    <property type="project" value="UniProtKB-SubCell"/>
</dbReference>
<dbReference type="Gene3D" id="4.10.240.10">
    <property type="entry name" value="Zn(2)-C6 fungal-type DNA-binding domain"/>
    <property type="match status" value="1"/>
</dbReference>
<dbReference type="PROSITE" id="PS50048">
    <property type="entry name" value="ZN2_CY6_FUNGAL_2"/>
    <property type="match status" value="1"/>
</dbReference>
<evidence type="ECO:0000313" key="5">
    <source>
        <dbReference type="EMBL" id="EGV59968.1"/>
    </source>
</evidence>
<evidence type="ECO:0000256" key="1">
    <source>
        <dbReference type="ARBA" id="ARBA00004123"/>
    </source>
</evidence>
<keyword evidence="2" id="KW-0539">Nucleus</keyword>
<organism evidence="6">
    <name type="scientific">Candida tenuis (strain ATCC 10573 / BCRC 21748 / CBS 615 / JCM 9827 / NBRC 10315 / NRRL Y-1498 / VKM Y-70)</name>
    <name type="common">Yeast</name>
    <name type="synonym">Yamadazyma tenuis</name>
    <dbReference type="NCBI Taxonomy" id="590646"/>
    <lineage>
        <taxon>Eukaryota</taxon>
        <taxon>Fungi</taxon>
        <taxon>Dikarya</taxon>
        <taxon>Ascomycota</taxon>
        <taxon>Saccharomycotina</taxon>
        <taxon>Pichiomycetes</taxon>
        <taxon>Debaryomycetaceae</taxon>
        <taxon>Yamadazyma</taxon>
    </lineage>
</organism>
<dbReference type="SUPFAM" id="SSF57701">
    <property type="entry name" value="Zn2/Cys6 DNA-binding domain"/>
    <property type="match status" value="1"/>
</dbReference>
<dbReference type="Pfam" id="PF11951">
    <property type="entry name" value="Fungal_trans_2"/>
    <property type="match status" value="1"/>
</dbReference>
<dbReference type="EMBL" id="GL996528">
    <property type="protein sequence ID" value="EGV59968.1"/>
    <property type="molecule type" value="Genomic_DNA"/>
</dbReference>
<feature type="compositionally biased region" description="Polar residues" evidence="3">
    <location>
        <begin position="448"/>
        <end position="460"/>
    </location>
</feature>
<dbReference type="CDD" id="cd00067">
    <property type="entry name" value="GAL4"/>
    <property type="match status" value="1"/>
</dbReference>
<dbReference type="InterPro" id="IPR021858">
    <property type="entry name" value="Fun_TF"/>
</dbReference>
<dbReference type="OrthoDB" id="5229455at2759"/>
<dbReference type="SMART" id="SM00066">
    <property type="entry name" value="GAL4"/>
    <property type="match status" value="1"/>
</dbReference>
<evidence type="ECO:0000259" key="4">
    <source>
        <dbReference type="PROSITE" id="PS50048"/>
    </source>
</evidence>
<feature type="compositionally biased region" description="Polar residues" evidence="3">
    <location>
        <begin position="121"/>
        <end position="132"/>
    </location>
</feature>
<dbReference type="eggNOG" id="ENOG502QW7R">
    <property type="taxonomic scope" value="Eukaryota"/>
</dbReference>
<reference evidence="5 6" key="1">
    <citation type="journal article" date="2011" name="Proc. Natl. Acad. Sci. U.S.A.">
        <title>Comparative genomics of xylose-fermenting fungi for enhanced biofuel production.</title>
        <authorList>
            <person name="Wohlbach D.J."/>
            <person name="Kuo A."/>
            <person name="Sato T.K."/>
            <person name="Potts K.M."/>
            <person name="Salamov A.A."/>
            <person name="LaButti K.M."/>
            <person name="Sun H."/>
            <person name="Clum A."/>
            <person name="Pangilinan J.L."/>
            <person name="Lindquist E.A."/>
            <person name="Lucas S."/>
            <person name="Lapidus A."/>
            <person name="Jin M."/>
            <person name="Gunawan C."/>
            <person name="Balan V."/>
            <person name="Dale B.E."/>
            <person name="Jeffries T.W."/>
            <person name="Zinkel R."/>
            <person name="Barry K.W."/>
            <person name="Grigoriev I.V."/>
            <person name="Gasch A.P."/>
        </authorList>
    </citation>
    <scope>NUCLEOTIDE SEQUENCE [LARGE SCALE GENOMIC DNA]</scope>
    <source>
        <strain evidence="6">ATCC 10573 / BCRC 21748 / CBS 615 / JCM 9827 / NBRC 10315 / NRRL Y-1498 / VKM Y-70</strain>
    </source>
</reference>
<dbReference type="HOGENOM" id="CLU_008109_1_0_1"/>
<feature type="domain" description="Zn(2)-C6 fungal-type" evidence="4">
    <location>
        <begin position="20"/>
        <end position="50"/>
    </location>
</feature>
<dbReference type="GO" id="GO:0000981">
    <property type="term" value="F:DNA-binding transcription factor activity, RNA polymerase II-specific"/>
    <property type="evidence" value="ECO:0007669"/>
    <property type="project" value="InterPro"/>
</dbReference>
<dbReference type="InterPro" id="IPR001138">
    <property type="entry name" value="Zn2Cys6_DnaBD"/>
</dbReference>
<gene>
    <name evidence="5" type="ORF">CANTEDRAFT_126673</name>
</gene>
<dbReference type="PANTHER" id="PTHR37534">
    <property type="entry name" value="TRANSCRIPTIONAL ACTIVATOR PROTEIN UGA3"/>
    <property type="match status" value="1"/>
</dbReference>
<dbReference type="STRING" id="590646.G3BEY9"/>
<sequence length="749" mass="83581">MAGTTRNNTKSTGIRRSRTGCHNCKRLKIKCDEAKPKCSYCVKTESTCDYSIKLTWGGRPYKDANKRQNGHFDTYRESPQLSDFITKSESQTPLDIESPPSFNTPGGISILSPQQVFIQTGLGSSMGTSHPDSQFGHPNGIEHQSESHPPPQKKDSLSSLLLNMPDLSTGIESLSNALEKVVDGGGQFGLHNSEIFNRFLSSNIDDITGSNFMIPPEPHEDVVKAVDAPSSDDEFLMNYANDLAKVEAYFPKQKHNLLYSSSSGNILSAFSRNSSPKVQELEDDDSISIPPSLVSLPELLNQVPYYKQLMHFWVNVAAENLSAAPSHIYKDNPFKVLLPQMAMEYPAILTSILAFAATSMASIAGNKPPTEIVDQLVARSCAMLLKMLKDKDEATSDGTLATVLLLSCYESLVGDNFEKHRAHALGARQIIMARRLPIAPKPVEESPTDSPDSASSKDSTFVNSESDIAFFLMRWFVYIDVIGALSATRGAQYYLNQPDGDHAITDSLNSVYPQNPDTETIDPKKDIDYMLGFDVKFLTHFTDIVMLIRKMNTYLEGSDQQKNNIPIDIVTRALEVKQEFSVTYANGEARRQYIIDRMSDYTHREGASEGEMSRKSKRMKNLIRQDKILRSTNKLFFNMGLLNLYRRVLRIPRESKIIQQLTHDMGQELVSTIASSSSAEVCSIFCLFCAGCDTLDDDMRQLFKTRFITLSEKGNVHATKSLQIMSRCWSTGEDWIEASKSLDIDLTLL</sequence>
<dbReference type="GO" id="GO:0000976">
    <property type="term" value="F:transcription cis-regulatory region binding"/>
    <property type="evidence" value="ECO:0007669"/>
    <property type="project" value="TreeGrafter"/>
</dbReference>
<dbReference type="PANTHER" id="PTHR37534:SF43">
    <property type="entry name" value="FINGER DOMAIN PROTEIN, PUTATIVE (AFU_ORTHOLOGUE AFUA_1G01850)-RELATED"/>
    <property type="match status" value="1"/>
</dbReference>
<accession>G3BEY9</accession>
<name>G3BEY9_CANTC</name>
<dbReference type="Proteomes" id="UP000000707">
    <property type="component" value="Unassembled WGS sequence"/>
</dbReference>
<comment type="subcellular location">
    <subcellularLocation>
        <location evidence="1">Nucleus</location>
    </subcellularLocation>
</comment>
<keyword evidence="6" id="KW-1185">Reference proteome</keyword>
<dbReference type="AlphaFoldDB" id="G3BEY9"/>
<feature type="region of interest" description="Disordered" evidence="3">
    <location>
        <begin position="121"/>
        <end position="158"/>
    </location>
</feature>
<evidence type="ECO:0000256" key="2">
    <source>
        <dbReference type="ARBA" id="ARBA00023242"/>
    </source>
</evidence>
<dbReference type="GO" id="GO:0008270">
    <property type="term" value="F:zinc ion binding"/>
    <property type="evidence" value="ECO:0007669"/>
    <property type="project" value="InterPro"/>
</dbReference>
<dbReference type="PROSITE" id="PS00463">
    <property type="entry name" value="ZN2_CY6_FUNGAL_1"/>
    <property type="match status" value="1"/>
</dbReference>
<evidence type="ECO:0000256" key="3">
    <source>
        <dbReference type="SAM" id="MobiDB-lite"/>
    </source>
</evidence>